<dbReference type="EMBL" id="CP002279">
    <property type="protein sequence ID" value="AEH85567.1"/>
    <property type="molecule type" value="Genomic_DNA"/>
</dbReference>
<organism evidence="1 2">
    <name type="scientific">Mesorhizobium opportunistum (strain LMG 24607 / HAMBI 3007 / WSM2075)</name>
    <dbReference type="NCBI Taxonomy" id="536019"/>
    <lineage>
        <taxon>Bacteria</taxon>
        <taxon>Pseudomonadati</taxon>
        <taxon>Pseudomonadota</taxon>
        <taxon>Alphaproteobacteria</taxon>
        <taxon>Hyphomicrobiales</taxon>
        <taxon>Phyllobacteriaceae</taxon>
        <taxon>Mesorhizobium</taxon>
    </lineage>
</organism>
<reference evidence="1 2" key="1">
    <citation type="submission" date="2010-10" db="EMBL/GenBank/DDBJ databases">
        <title>Complete sequence of Mesorhizobium opportunistum WSM2075.</title>
        <authorList>
            <consortium name="US DOE Joint Genome Institute"/>
            <person name="Lucas S."/>
            <person name="Copeland A."/>
            <person name="Lapidus A."/>
            <person name="Cheng J.-F."/>
            <person name="Bruce D."/>
            <person name="Goodwin L."/>
            <person name="Pitluck S."/>
            <person name="Chertkov O."/>
            <person name="Misra M."/>
            <person name="Detter J.C."/>
            <person name="Han C."/>
            <person name="Tapia R."/>
            <person name="Land M."/>
            <person name="Hauser L."/>
            <person name="Kyrpides N."/>
            <person name="Ovchinnikova G."/>
            <person name="Mavrommatis K.M."/>
            <person name="Tiwari R.P."/>
            <person name="Howieson J.G."/>
            <person name="O'Hara G.W."/>
            <person name="Nandasena K.G."/>
            <person name="Woyke T."/>
        </authorList>
    </citation>
    <scope>NUCLEOTIDE SEQUENCE [LARGE SCALE GENOMIC DNA]</scope>
    <source>
        <strain evidence="2">LMG 24607 / HAMBI 3007 / WSM2075</strain>
    </source>
</reference>
<name>F7YD32_MESOW</name>
<proteinExistence type="predicted"/>
<accession>F7YD32</accession>
<dbReference type="HOGENOM" id="CLU_3390219_0_0_5"/>
<gene>
    <name evidence="1" type="ordered locus">Mesop_1081</name>
</gene>
<sequence>MNLYLEQFQEKCERFSVWNCVKIKSWSGSPFP</sequence>
<dbReference type="Proteomes" id="UP000001623">
    <property type="component" value="Chromosome"/>
</dbReference>
<dbReference type="KEGG" id="mop:Mesop_1081"/>
<evidence type="ECO:0000313" key="1">
    <source>
        <dbReference type="EMBL" id="AEH85567.1"/>
    </source>
</evidence>
<protein>
    <submittedName>
        <fullName evidence="1">Uncharacterized protein</fullName>
    </submittedName>
</protein>
<evidence type="ECO:0000313" key="2">
    <source>
        <dbReference type="Proteomes" id="UP000001623"/>
    </source>
</evidence>
<dbReference type="AlphaFoldDB" id="F7YD32"/>